<name>S2JHS4_MUCC1</name>
<evidence type="ECO:0000256" key="5">
    <source>
        <dbReference type="SAM" id="MobiDB-lite"/>
    </source>
</evidence>
<sequence>MDNSSPFSDTDILNQGNSYHFAPPAQMNANQYHQNTSSQSANIGQQLPWTSHEPPPGYVSSNKNTSASDSNAVAIHQQPVLQMELPRSIPSSITTSRPQSSTQPLQLIRWAQRPKFATSFWEEEGTLCYQVDANSVCVARRQDNDMINGTKLLNVTGMSRGKRDGILKNEKARVVVKVGPMHLKGVWITFNRAKELSHQFKILELLHPLFLHDPSVYFQNMQNQALPLQFVPPNQTEITKEQTHEFERYEYSDGPSFEANTFSQTTPSVEMSEPFLLQSQVHTGATTLATTTTTTPMSNMISSYFSTSNAVSESRRASPITHHVYPSYNDSSSNSPSNSNNSSHQAAFNHFLTQESYENHCLTGFADSPMSIVPLATPSSTVSAIHTQKNYEFQTAATQFQRFNTDDMLLSAATVTHQQQQQYHRSPHSIQQPQMQQQFVPYSAPSERGPSSFLYTPPLSANNSTPPTPTDPSATFQFELNSSQRQRNMSHHGPNNTFVSNPYQQQQQQQYLQQQQQQMNGFNLYF</sequence>
<evidence type="ECO:0000313" key="8">
    <source>
        <dbReference type="Proteomes" id="UP000014254"/>
    </source>
</evidence>
<evidence type="ECO:0000313" key="7">
    <source>
        <dbReference type="EMBL" id="EPB88072.1"/>
    </source>
</evidence>
<evidence type="ECO:0000256" key="1">
    <source>
        <dbReference type="ARBA" id="ARBA00007247"/>
    </source>
</evidence>
<dbReference type="Proteomes" id="UP000014254">
    <property type="component" value="Unassembled WGS sequence"/>
</dbReference>
<feature type="region of interest" description="Disordered" evidence="5">
    <location>
        <begin position="1"/>
        <end position="69"/>
    </location>
</feature>
<dbReference type="PANTHER" id="PTHR47792:SF1">
    <property type="entry name" value="PROTEIN SOK2-RELATED"/>
    <property type="match status" value="1"/>
</dbReference>
<dbReference type="SMART" id="SM01252">
    <property type="entry name" value="KilA-N"/>
    <property type="match status" value="1"/>
</dbReference>
<dbReference type="EMBL" id="KE123957">
    <property type="protein sequence ID" value="EPB88072.1"/>
    <property type="molecule type" value="Genomic_DNA"/>
</dbReference>
<proteinExistence type="inferred from homology"/>
<dbReference type="VEuPathDB" id="FungiDB:HMPREF1544_05134"/>
<protein>
    <recommendedName>
        <fullName evidence="6">HTH APSES-type domain-containing protein</fullName>
    </recommendedName>
</protein>
<dbReference type="OrthoDB" id="5407653at2759"/>
<feature type="compositionally biased region" description="Polar residues" evidence="5">
    <location>
        <begin position="59"/>
        <end position="69"/>
    </location>
</feature>
<comment type="similarity">
    <text evidence="1">Belongs to the EFG1/PHD1/stuA family.</text>
</comment>
<evidence type="ECO:0000259" key="6">
    <source>
        <dbReference type="PROSITE" id="PS51299"/>
    </source>
</evidence>
<dbReference type="PANTHER" id="PTHR47792">
    <property type="entry name" value="PROTEIN SOK2-RELATED"/>
    <property type="match status" value="1"/>
</dbReference>
<dbReference type="eggNOG" id="ENOG502QW2C">
    <property type="taxonomic scope" value="Eukaryota"/>
</dbReference>
<feature type="compositionally biased region" description="Polar residues" evidence="5">
    <location>
        <begin position="476"/>
        <end position="502"/>
    </location>
</feature>
<keyword evidence="4" id="KW-0804">Transcription</keyword>
<reference evidence="8" key="1">
    <citation type="submission" date="2013-05" db="EMBL/GenBank/DDBJ databases">
        <title>The Genome sequence of Mucor circinelloides f. circinelloides 1006PhL.</title>
        <authorList>
            <consortium name="The Broad Institute Genomics Platform"/>
            <person name="Cuomo C."/>
            <person name="Earl A."/>
            <person name="Findley K."/>
            <person name="Lee S.C."/>
            <person name="Walker B."/>
            <person name="Young S."/>
            <person name="Zeng Q."/>
            <person name="Gargeya S."/>
            <person name="Fitzgerald M."/>
            <person name="Haas B."/>
            <person name="Abouelleil A."/>
            <person name="Allen A.W."/>
            <person name="Alvarado L."/>
            <person name="Arachchi H.M."/>
            <person name="Berlin A.M."/>
            <person name="Chapman S.B."/>
            <person name="Gainer-Dewar J."/>
            <person name="Goldberg J."/>
            <person name="Griggs A."/>
            <person name="Gujja S."/>
            <person name="Hansen M."/>
            <person name="Howarth C."/>
            <person name="Imamovic A."/>
            <person name="Ireland A."/>
            <person name="Larimer J."/>
            <person name="McCowan C."/>
            <person name="Murphy C."/>
            <person name="Pearson M."/>
            <person name="Poon T.W."/>
            <person name="Priest M."/>
            <person name="Roberts A."/>
            <person name="Saif S."/>
            <person name="Shea T."/>
            <person name="Sisk P."/>
            <person name="Sykes S."/>
            <person name="Wortman J."/>
            <person name="Nusbaum C."/>
            <person name="Birren B."/>
        </authorList>
    </citation>
    <scope>NUCLEOTIDE SEQUENCE [LARGE SCALE GENOMIC DNA]</scope>
    <source>
        <strain evidence="8">1006PhL</strain>
    </source>
</reference>
<organism evidence="7 8">
    <name type="scientific">Mucor circinelloides f. circinelloides (strain 1006PhL)</name>
    <name type="common">Mucormycosis agent</name>
    <name type="synonym">Calyptromyces circinelloides</name>
    <dbReference type="NCBI Taxonomy" id="1220926"/>
    <lineage>
        <taxon>Eukaryota</taxon>
        <taxon>Fungi</taxon>
        <taxon>Fungi incertae sedis</taxon>
        <taxon>Mucoromycota</taxon>
        <taxon>Mucoromycotina</taxon>
        <taxon>Mucoromycetes</taxon>
        <taxon>Mucorales</taxon>
        <taxon>Mucorineae</taxon>
        <taxon>Mucoraceae</taxon>
        <taxon>Mucor</taxon>
    </lineage>
</organism>
<evidence type="ECO:0000256" key="2">
    <source>
        <dbReference type="ARBA" id="ARBA00023015"/>
    </source>
</evidence>
<dbReference type="GO" id="GO:0005634">
    <property type="term" value="C:nucleus"/>
    <property type="evidence" value="ECO:0007669"/>
    <property type="project" value="TreeGrafter"/>
</dbReference>
<feature type="region of interest" description="Disordered" evidence="5">
    <location>
        <begin position="442"/>
        <end position="511"/>
    </location>
</feature>
<dbReference type="InterPro" id="IPR018004">
    <property type="entry name" value="KilA/APSES_HTH"/>
</dbReference>
<dbReference type="GO" id="GO:0003700">
    <property type="term" value="F:DNA-binding transcription factor activity"/>
    <property type="evidence" value="ECO:0007669"/>
    <property type="project" value="TreeGrafter"/>
</dbReference>
<evidence type="ECO:0000256" key="3">
    <source>
        <dbReference type="ARBA" id="ARBA00023125"/>
    </source>
</evidence>
<gene>
    <name evidence="7" type="ORF">HMPREF1544_05134</name>
</gene>
<feature type="region of interest" description="Disordered" evidence="5">
    <location>
        <begin position="322"/>
        <end position="344"/>
    </location>
</feature>
<keyword evidence="3" id="KW-0238">DNA-binding</keyword>
<feature type="compositionally biased region" description="Low complexity" evidence="5">
    <location>
        <begin position="325"/>
        <end position="343"/>
    </location>
</feature>
<keyword evidence="8" id="KW-1185">Reference proteome</keyword>
<dbReference type="OMA" id="SFWEEEG"/>
<keyword evidence="2" id="KW-0805">Transcription regulation</keyword>
<dbReference type="InterPro" id="IPR036887">
    <property type="entry name" value="HTH_APSES_sf"/>
</dbReference>
<dbReference type="SUPFAM" id="SSF54616">
    <property type="entry name" value="DNA-binding domain of Mlu1-box binding protein MBP1"/>
    <property type="match status" value="1"/>
</dbReference>
<dbReference type="GO" id="GO:0045944">
    <property type="term" value="P:positive regulation of transcription by RNA polymerase II"/>
    <property type="evidence" value="ECO:0007669"/>
    <property type="project" value="TreeGrafter"/>
</dbReference>
<accession>S2JHS4</accession>
<dbReference type="InParanoid" id="S2JHS4"/>
<feature type="domain" description="HTH APSES-type" evidence="6">
    <location>
        <begin position="115"/>
        <end position="227"/>
    </location>
</feature>
<evidence type="ECO:0000256" key="4">
    <source>
        <dbReference type="ARBA" id="ARBA00023163"/>
    </source>
</evidence>
<dbReference type="AlphaFoldDB" id="S2JHS4"/>
<dbReference type="PROSITE" id="PS51299">
    <property type="entry name" value="HTH_APSES"/>
    <property type="match status" value="1"/>
</dbReference>
<dbReference type="Pfam" id="PF04383">
    <property type="entry name" value="KilA-N"/>
    <property type="match status" value="1"/>
</dbReference>
<feature type="compositionally biased region" description="Polar residues" evidence="5">
    <location>
        <begin position="27"/>
        <end position="49"/>
    </location>
</feature>
<dbReference type="GO" id="GO:0043565">
    <property type="term" value="F:sequence-specific DNA binding"/>
    <property type="evidence" value="ECO:0007669"/>
    <property type="project" value="TreeGrafter"/>
</dbReference>
<dbReference type="InterPro" id="IPR003163">
    <property type="entry name" value="Tscrpt_reg_HTH_APSES-type"/>
</dbReference>
<dbReference type="STRING" id="1220926.S2JHS4"/>
<feature type="compositionally biased region" description="Polar residues" evidence="5">
    <location>
        <begin position="1"/>
        <end position="18"/>
    </location>
</feature>
<dbReference type="InterPro" id="IPR029790">
    <property type="entry name" value="EFG1/Phd1/StuA"/>
</dbReference>
<dbReference type="Gene3D" id="3.10.260.10">
    <property type="entry name" value="Transcription regulator HTH, APSES-type DNA-binding domain"/>
    <property type="match status" value="1"/>
</dbReference>
<feature type="compositionally biased region" description="Low complexity" evidence="5">
    <location>
        <begin position="456"/>
        <end position="475"/>
    </location>
</feature>